<dbReference type="EMBL" id="NXLW01000034">
    <property type="protein sequence ID" value="RDU69323.1"/>
    <property type="molecule type" value="Genomic_DNA"/>
</dbReference>
<name>A0A3D8IWC0_9HELI</name>
<dbReference type="InterPro" id="IPR024747">
    <property type="entry name" value="Pyridox_Oxase-rel"/>
</dbReference>
<organism evidence="1 2">
    <name type="scientific">Helicobacter aurati</name>
    <dbReference type="NCBI Taxonomy" id="137778"/>
    <lineage>
        <taxon>Bacteria</taxon>
        <taxon>Pseudomonadati</taxon>
        <taxon>Campylobacterota</taxon>
        <taxon>Epsilonproteobacteria</taxon>
        <taxon>Campylobacterales</taxon>
        <taxon>Helicobacteraceae</taxon>
        <taxon>Helicobacter</taxon>
    </lineage>
</organism>
<accession>A0A3D8IWC0</accession>
<dbReference type="PANTHER" id="PTHR34071:SF2">
    <property type="entry name" value="FLAVIN-NUCLEOTIDE-BINDING PROTEIN"/>
    <property type="match status" value="1"/>
</dbReference>
<dbReference type="Pfam" id="PF12900">
    <property type="entry name" value="Pyridox_ox_2"/>
    <property type="match status" value="1"/>
</dbReference>
<dbReference type="SUPFAM" id="SSF50475">
    <property type="entry name" value="FMN-binding split barrel"/>
    <property type="match status" value="2"/>
</dbReference>
<evidence type="ECO:0000313" key="2">
    <source>
        <dbReference type="Proteomes" id="UP000256424"/>
    </source>
</evidence>
<sequence length="208" mass="23898">MRRKDRMLDRDKAIEIMTKAPYCVLSTSPLSVPDFKPNKDALYKNSDCFGSKESHFNPDNNELEPQNQIFSIPISFVYHENKLFIHTAKAGRKIAFFRDGALLCAVFVGRVQVPELYTHEELQQIAQDEPKKLGSHVFTTEYESTIAYGRIFALRDIKEQDKAMSLLCAKYMPDKMEFVQTSVNTERKHLNVYEIVLEQISAKAKVLG</sequence>
<protein>
    <submittedName>
        <fullName evidence="1">Pyridoxamine 5'-phosphate oxidase family protein</fullName>
    </submittedName>
</protein>
<gene>
    <name evidence="1" type="ORF">CQA66_09005</name>
</gene>
<dbReference type="Proteomes" id="UP000256424">
    <property type="component" value="Unassembled WGS sequence"/>
</dbReference>
<dbReference type="PANTHER" id="PTHR34071">
    <property type="entry name" value="5-NITROIMIDAZOLE ANTIBIOTICS RESISTANCE PROTEIN, NIMA-FAMILY-RELATED PROTEIN-RELATED"/>
    <property type="match status" value="1"/>
</dbReference>
<comment type="caution">
    <text evidence="1">The sequence shown here is derived from an EMBL/GenBank/DDBJ whole genome shotgun (WGS) entry which is preliminary data.</text>
</comment>
<dbReference type="RefSeq" id="WP_104762860.1">
    <property type="nucleotide sequence ID" value="NZ_FZPM01000010.1"/>
</dbReference>
<keyword evidence="2" id="KW-1185">Reference proteome</keyword>
<evidence type="ECO:0000313" key="1">
    <source>
        <dbReference type="EMBL" id="RDU69323.1"/>
    </source>
</evidence>
<proteinExistence type="predicted"/>
<dbReference type="InterPro" id="IPR012349">
    <property type="entry name" value="Split_barrel_FMN-bd"/>
</dbReference>
<dbReference type="AlphaFoldDB" id="A0A3D8IWC0"/>
<reference evidence="1 2" key="1">
    <citation type="submission" date="2018-04" db="EMBL/GenBank/DDBJ databases">
        <title>Novel Campyloabacter and Helicobacter Species and Strains.</title>
        <authorList>
            <person name="Mannion A.J."/>
            <person name="Shen Z."/>
            <person name="Fox J.G."/>
        </authorList>
    </citation>
    <scope>NUCLEOTIDE SEQUENCE [LARGE SCALE GENOMIC DNA]</scope>
    <source>
        <strain evidence="1 2">MIT 97-5075</strain>
    </source>
</reference>
<dbReference type="Gene3D" id="2.30.110.10">
    <property type="entry name" value="Electron Transport, Fmn-binding Protein, Chain A"/>
    <property type="match status" value="1"/>
</dbReference>
<dbReference type="OrthoDB" id="9794935at2"/>